<evidence type="ECO:0000256" key="4">
    <source>
        <dbReference type="SAM" id="Phobius"/>
    </source>
</evidence>
<dbReference type="GO" id="GO:0004672">
    <property type="term" value="F:protein kinase activity"/>
    <property type="evidence" value="ECO:0007669"/>
    <property type="project" value="InterPro"/>
</dbReference>
<keyword evidence="7" id="KW-1185">Reference proteome</keyword>
<name>A0AAD9D5S2_9STRA</name>
<dbReference type="Pfam" id="PF07714">
    <property type="entry name" value="PK_Tyr_Ser-Thr"/>
    <property type="match status" value="1"/>
</dbReference>
<proteinExistence type="predicted"/>
<feature type="compositionally biased region" description="Basic and acidic residues" evidence="3">
    <location>
        <begin position="486"/>
        <end position="497"/>
    </location>
</feature>
<accession>A0AAD9D5S2</accession>
<dbReference type="SUPFAM" id="SSF56112">
    <property type="entry name" value="Protein kinase-like (PK-like)"/>
    <property type="match status" value="1"/>
</dbReference>
<dbReference type="Proteomes" id="UP001224775">
    <property type="component" value="Unassembled WGS sequence"/>
</dbReference>
<dbReference type="InterPro" id="IPR050198">
    <property type="entry name" value="Non-receptor_tyrosine_kinases"/>
</dbReference>
<dbReference type="Gene3D" id="1.10.510.10">
    <property type="entry name" value="Transferase(Phosphotransferase) domain 1"/>
    <property type="match status" value="1"/>
</dbReference>
<keyword evidence="1" id="KW-0547">Nucleotide-binding</keyword>
<dbReference type="InterPro" id="IPR001245">
    <property type="entry name" value="Ser-Thr/Tyr_kinase_cat_dom"/>
</dbReference>
<evidence type="ECO:0000313" key="7">
    <source>
        <dbReference type="Proteomes" id="UP001224775"/>
    </source>
</evidence>
<keyword evidence="4" id="KW-0812">Transmembrane</keyword>
<dbReference type="GO" id="GO:0005524">
    <property type="term" value="F:ATP binding"/>
    <property type="evidence" value="ECO:0007669"/>
    <property type="project" value="UniProtKB-KW"/>
</dbReference>
<feature type="region of interest" description="Disordered" evidence="3">
    <location>
        <begin position="62"/>
        <end position="97"/>
    </location>
</feature>
<evidence type="ECO:0000256" key="2">
    <source>
        <dbReference type="ARBA" id="ARBA00022840"/>
    </source>
</evidence>
<protein>
    <recommendedName>
        <fullName evidence="5">Protein kinase domain-containing protein</fullName>
    </recommendedName>
</protein>
<dbReference type="EMBL" id="JATAAI010000042">
    <property type="protein sequence ID" value="KAK1734024.1"/>
    <property type="molecule type" value="Genomic_DNA"/>
</dbReference>
<dbReference type="AlphaFoldDB" id="A0AAD9D5S2"/>
<evidence type="ECO:0000256" key="1">
    <source>
        <dbReference type="ARBA" id="ARBA00022741"/>
    </source>
</evidence>
<dbReference type="InterPro" id="IPR011009">
    <property type="entry name" value="Kinase-like_dom_sf"/>
</dbReference>
<reference evidence="6" key="1">
    <citation type="submission" date="2023-06" db="EMBL/GenBank/DDBJ databases">
        <title>Survivors Of The Sea: Transcriptome response of Skeletonema marinoi to long-term dormancy.</title>
        <authorList>
            <person name="Pinder M.I.M."/>
            <person name="Kourtchenko O."/>
            <person name="Robertson E.K."/>
            <person name="Larsson T."/>
            <person name="Maumus F."/>
            <person name="Osuna-Cruz C.M."/>
            <person name="Vancaester E."/>
            <person name="Stenow R."/>
            <person name="Vandepoele K."/>
            <person name="Ploug H."/>
            <person name="Bruchert V."/>
            <person name="Godhe A."/>
            <person name="Topel M."/>
        </authorList>
    </citation>
    <scope>NUCLEOTIDE SEQUENCE</scope>
    <source>
        <strain evidence="6">R05AC</strain>
    </source>
</reference>
<evidence type="ECO:0000313" key="6">
    <source>
        <dbReference type="EMBL" id="KAK1734024.1"/>
    </source>
</evidence>
<feature type="domain" description="Protein kinase" evidence="5">
    <location>
        <begin position="180"/>
        <end position="469"/>
    </location>
</feature>
<feature type="compositionally biased region" description="Polar residues" evidence="3">
    <location>
        <begin position="62"/>
        <end position="75"/>
    </location>
</feature>
<dbReference type="InterPro" id="IPR000719">
    <property type="entry name" value="Prot_kinase_dom"/>
</dbReference>
<evidence type="ECO:0000256" key="3">
    <source>
        <dbReference type="SAM" id="MobiDB-lite"/>
    </source>
</evidence>
<keyword evidence="2" id="KW-0067">ATP-binding</keyword>
<organism evidence="6 7">
    <name type="scientific">Skeletonema marinoi</name>
    <dbReference type="NCBI Taxonomy" id="267567"/>
    <lineage>
        <taxon>Eukaryota</taxon>
        <taxon>Sar</taxon>
        <taxon>Stramenopiles</taxon>
        <taxon>Ochrophyta</taxon>
        <taxon>Bacillariophyta</taxon>
        <taxon>Coscinodiscophyceae</taxon>
        <taxon>Thalassiosirophycidae</taxon>
        <taxon>Thalassiosirales</taxon>
        <taxon>Skeletonemataceae</taxon>
        <taxon>Skeletonema</taxon>
        <taxon>Skeletonema marinoi-dohrnii complex</taxon>
    </lineage>
</organism>
<sequence>MTESHHNRRRVLSTRRKTPLRVLFLCICTIIALLLALQFNLIRQTANKYYISELNTTIDQPSNDYQYDAKSSSSPLRRGRHGEVAGGNSKRNNNQKPRVVAIVGKEGEVLPITNAIIPYNLIKISEQDMSDDPPLIDSTWYEPNAAEYLTDKYDLQVCQPMHEWQLQSFPNCNSFHELDLTQLRYITSGTRRSAFELREVVNGRHNPFVYKSGMWNIGINEKRVEMQRVDALVLEKTQSSKFIPDIHGYCSIGILMDYTPGGSLYDYVKGVRLAGGSTLSPINRLRIALHITAGVADLQSIAGSSMPTFYHDDLDWHQYLYVDGIFKLNDFNYAKPIYVKKHNTNEQCTLTKGHMGICKGRSLEEFQAKANYNYTDFSPFRPDTIDIWMMGNLIYTVMTDLYPFEKPFNLNRTETGKKLINGERSETPEHIWNTHDPSYRAMMEALDMCWTYRWDKRPSARYVTDYLFGELQKITGEENPDLRVTLPERDPDQKNTESDYQFFNDGANDC</sequence>
<keyword evidence="4" id="KW-0472">Membrane</keyword>
<feature type="region of interest" description="Disordered" evidence="3">
    <location>
        <begin position="479"/>
        <end position="510"/>
    </location>
</feature>
<feature type="transmembrane region" description="Helical" evidence="4">
    <location>
        <begin position="20"/>
        <end position="39"/>
    </location>
</feature>
<dbReference type="PANTHER" id="PTHR24418">
    <property type="entry name" value="TYROSINE-PROTEIN KINASE"/>
    <property type="match status" value="1"/>
</dbReference>
<evidence type="ECO:0000259" key="5">
    <source>
        <dbReference type="PROSITE" id="PS50011"/>
    </source>
</evidence>
<keyword evidence="4" id="KW-1133">Transmembrane helix</keyword>
<dbReference type="PROSITE" id="PS50011">
    <property type="entry name" value="PROTEIN_KINASE_DOM"/>
    <property type="match status" value="1"/>
</dbReference>
<gene>
    <name evidence="6" type="ORF">QTG54_015282</name>
</gene>
<comment type="caution">
    <text evidence="6">The sequence shown here is derived from an EMBL/GenBank/DDBJ whole genome shotgun (WGS) entry which is preliminary data.</text>
</comment>